<dbReference type="PROSITE" id="PS50007">
    <property type="entry name" value="PIPLC_X_DOMAIN"/>
    <property type="match status" value="1"/>
</dbReference>
<dbReference type="InterPro" id="IPR015359">
    <property type="entry name" value="PLC_EF-hand-like"/>
</dbReference>
<dbReference type="GO" id="GO:0032228">
    <property type="term" value="P:regulation of synaptic transmission, GABAergic"/>
    <property type="evidence" value="ECO:0007669"/>
    <property type="project" value="TreeGrafter"/>
</dbReference>
<dbReference type="AlphaFoldDB" id="A0A8T3DQP0"/>
<dbReference type="InterPro" id="IPR001192">
    <property type="entry name" value="PI-PLC_fam"/>
</dbReference>
<dbReference type="EMBL" id="JAERUA010000005">
    <property type="protein sequence ID" value="KAI1899759.1"/>
    <property type="molecule type" value="Genomic_DNA"/>
</dbReference>
<gene>
    <name evidence="8" type="ORF">AGOR_G00065060</name>
</gene>
<keyword evidence="2" id="KW-0963">Cytoplasm</keyword>
<dbReference type="CDD" id="cd00275">
    <property type="entry name" value="C2_PLC_like"/>
    <property type="match status" value="1"/>
</dbReference>
<dbReference type="GO" id="GO:0046488">
    <property type="term" value="P:phosphatidylinositol metabolic process"/>
    <property type="evidence" value="ECO:0007669"/>
    <property type="project" value="TreeGrafter"/>
</dbReference>
<dbReference type="PROSITE" id="PS50004">
    <property type="entry name" value="C2"/>
    <property type="match status" value="1"/>
</dbReference>
<dbReference type="GO" id="GO:0016042">
    <property type="term" value="P:lipid catabolic process"/>
    <property type="evidence" value="ECO:0007669"/>
    <property type="project" value="UniProtKB-KW"/>
</dbReference>
<feature type="domain" description="PI-PLC Y-box" evidence="7">
    <location>
        <begin position="598"/>
        <end position="723"/>
    </location>
</feature>
<dbReference type="SUPFAM" id="SSF47473">
    <property type="entry name" value="EF-hand"/>
    <property type="match status" value="1"/>
</dbReference>
<dbReference type="InterPro" id="IPR011993">
    <property type="entry name" value="PH-like_dom_sf"/>
</dbReference>
<keyword evidence="3" id="KW-0807">Transducer</keyword>
<dbReference type="SUPFAM" id="SSF51695">
    <property type="entry name" value="PLC-like phosphodiesterases"/>
    <property type="match status" value="1"/>
</dbReference>
<evidence type="ECO:0000256" key="2">
    <source>
        <dbReference type="ARBA" id="ARBA00022490"/>
    </source>
</evidence>
<keyword evidence="9" id="KW-1185">Reference proteome</keyword>
<dbReference type="InterPro" id="IPR000008">
    <property type="entry name" value="C2_dom"/>
</dbReference>
<dbReference type="PROSITE" id="PS50008">
    <property type="entry name" value="PIPLC_Y_DOMAIN"/>
    <property type="match status" value="1"/>
</dbReference>
<dbReference type="Gene3D" id="3.20.20.190">
    <property type="entry name" value="Phosphatidylinositol (PI) phosphodiesterase"/>
    <property type="match status" value="1"/>
</dbReference>
<dbReference type="InterPro" id="IPR035892">
    <property type="entry name" value="C2_domain_sf"/>
</dbReference>
<accession>A0A8T3DQP0</accession>
<dbReference type="PANTHER" id="PTHR10336">
    <property type="entry name" value="PHOSPHOINOSITIDE-SPECIFIC PHOSPHOLIPASE C FAMILY PROTEIN"/>
    <property type="match status" value="1"/>
</dbReference>
<sequence length="1075" mass="117075">MSERECYGDGSSEFRPGRTSRVGRRSGVILPSGRCSSPGGQDSETGLMEAAKAAPRRSSIIKDPSVGKMGGVRKKTVSFSSTPSERKVSSAADCLAFMQCGCELRKVRPNARVYCRFFTLDLEQACLRWEPSKKDSERARLDIAAIREVRTGKSTDTFRHHGPADQLAEEAAFSIIHGQECCSLDLVALSADAAHIWVTGLRYLLSHPAALGGRAGSVSEDSSPGSRIRRGWLADEFGKVDEDGHGIVSEDVAVATICRLCPSIKETKVRLRFKEIQNIKEKLTSHVTLEEFQEAYCELCTRPDVYFLLVQLSKGRECLDAQDLRLFLEAEQGMHQGMEQGAGLSAAEASLDILRRFESSAAGREQGLLGLDGFSRYLQSPECQLFDLQRHQRVCQDMSLPLSHYYISAACPRSYLQEDQGALLGLLGGLARTLRAGCRCLELAVSDGPDGEPLLDHSAAPISLRSALEVVRDNAFLSTPFPLILYLRQHCCPAQQHTIALNLRQVFGTHLYTPEALLTGQSNALLPAPEQLRGRVLLAGRKLPIGQEGDEGEVSDEEEEVDVFEGEEVGVADGDEVGVVDGETPPSQPRKLMLCRELSDLIALARTSSQAFYTRRGQRGSNPSTAQDSPAWTLCSLGWAEAERLASETAEELVSFTRQTLTRVRPDVAQPDSANPNPQGYWSGGCQLVPLNFQAPGASLDLHRARFAQNGGCGFVLRPAPFRLEAPSECMPPQTLRLRVIGAHGLPKPQGSGSIGEVIDPYVVLELHGVPADCAEHRTRTAAQNQDDPLFDQTFEFQVSVPELALLRLVVLDDDYIGDDFIGQYSVALPSLRPGYRTVPLLGLSGDPLPHASLFVHVTVSNRQGGAGVGTQRGCGRARILRHTGIRTLDHALRPAFAPLKEAADLREGAQNAVESLKEQCGLPPVSKLKQCIETLASRLQTTEGTPGASLTLKDGYPYLESQGYLPEASHRLLSAYQRVITAHKVLVENADGVQERIGQVQRHGMELHEDLARLGEEEGLKGRKLSKAAESFTWNITVLKGQCDLLRSAKADAVETLRQLTLACEACGLNSPST</sequence>
<name>A0A8T3DQP0_9TELE</name>
<dbReference type="InterPro" id="IPR011992">
    <property type="entry name" value="EF-hand-dom_pair"/>
</dbReference>
<evidence type="ECO:0000256" key="4">
    <source>
        <dbReference type="RuleBase" id="RU361133"/>
    </source>
</evidence>
<dbReference type="InterPro" id="IPR017946">
    <property type="entry name" value="PLC-like_Pdiesterase_TIM-brl"/>
</dbReference>
<comment type="caution">
    <text evidence="8">The sequence shown here is derived from an EMBL/GenBank/DDBJ whole genome shotgun (WGS) entry which is preliminary data.</text>
</comment>
<dbReference type="SUPFAM" id="SSF49562">
    <property type="entry name" value="C2 domain (Calcium/lipid-binding domain, CaLB)"/>
    <property type="match status" value="1"/>
</dbReference>
<evidence type="ECO:0000259" key="6">
    <source>
        <dbReference type="PROSITE" id="PS50004"/>
    </source>
</evidence>
<dbReference type="SMART" id="SM00148">
    <property type="entry name" value="PLCXc"/>
    <property type="match status" value="1"/>
</dbReference>
<dbReference type="EC" id="3.1.4.11" evidence="4"/>
<dbReference type="SUPFAM" id="SSF50729">
    <property type="entry name" value="PH domain-like"/>
    <property type="match status" value="1"/>
</dbReference>
<evidence type="ECO:0000256" key="3">
    <source>
        <dbReference type="ARBA" id="ARBA00023224"/>
    </source>
</evidence>
<dbReference type="GO" id="GO:0048015">
    <property type="term" value="P:phosphatidylinositol-mediated signaling"/>
    <property type="evidence" value="ECO:0007669"/>
    <property type="project" value="TreeGrafter"/>
</dbReference>
<dbReference type="SMART" id="SM00239">
    <property type="entry name" value="C2"/>
    <property type="match status" value="1"/>
</dbReference>
<dbReference type="GO" id="GO:0005737">
    <property type="term" value="C:cytoplasm"/>
    <property type="evidence" value="ECO:0007669"/>
    <property type="project" value="UniProtKB-SubCell"/>
</dbReference>
<proteinExistence type="predicted"/>
<dbReference type="OrthoDB" id="269822at2759"/>
<comment type="subcellular location">
    <subcellularLocation>
        <location evidence="1">Cytoplasm</location>
    </subcellularLocation>
</comment>
<dbReference type="Pfam" id="PF00387">
    <property type="entry name" value="PI-PLC-Y"/>
    <property type="match status" value="1"/>
</dbReference>
<dbReference type="GO" id="GO:0007214">
    <property type="term" value="P:gamma-aminobutyric acid signaling pathway"/>
    <property type="evidence" value="ECO:0007669"/>
    <property type="project" value="TreeGrafter"/>
</dbReference>
<dbReference type="GO" id="GO:0051209">
    <property type="term" value="P:release of sequestered calcium ion into cytosol"/>
    <property type="evidence" value="ECO:0007669"/>
    <property type="project" value="TreeGrafter"/>
</dbReference>
<dbReference type="FunFam" id="2.30.29.30:FF:000025">
    <property type="entry name" value="Phosphoinositide phospholipase C"/>
    <property type="match status" value="1"/>
</dbReference>
<dbReference type="Pfam" id="PF16457">
    <property type="entry name" value="PH_12"/>
    <property type="match status" value="1"/>
</dbReference>
<dbReference type="PRINTS" id="PR00390">
    <property type="entry name" value="PHPHLIPASEC"/>
</dbReference>
<feature type="compositionally biased region" description="Polar residues" evidence="5">
    <location>
        <begin position="34"/>
        <end position="44"/>
    </location>
</feature>
<dbReference type="Pfam" id="PF00168">
    <property type="entry name" value="C2"/>
    <property type="match status" value="1"/>
</dbReference>
<organism evidence="8 9">
    <name type="scientific">Albula goreensis</name>
    <dbReference type="NCBI Taxonomy" id="1534307"/>
    <lineage>
        <taxon>Eukaryota</taxon>
        <taxon>Metazoa</taxon>
        <taxon>Chordata</taxon>
        <taxon>Craniata</taxon>
        <taxon>Vertebrata</taxon>
        <taxon>Euteleostomi</taxon>
        <taxon>Actinopterygii</taxon>
        <taxon>Neopterygii</taxon>
        <taxon>Teleostei</taxon>
        <taxon>Albuliformes</taxon>
        <taxon>Albulidae</taxon>
        <taxon>Albula</taxon>
    </lineage>
</organism>
<evidence type="ECO:0000256" key="5">
    <source>
        <dbReference type="SAM" id="MobiDB-lite"/>
    </source>
</evidence>
<dbReference type="Pfam" id="PF00388">
    <property type="entry name" value="PI-PLC-X"/>
    <property type="match status" value="1"/>
</dbReference>
<feature type="compositionally biased region" description="Low complexity" evidence="5">
    <location>
        <begin position="17"/>
        <end position="28"/>
    </location>
</feature>
<evidence type="ECO:0000313" key="9">
    <source>
        <dbReference type="Proteomes" id="UP000829720"/>
    </source>
</evidence>
<dbReference type="FunFam" id="1.10.238.10:FF:000005">
    <property type="entry name" value="Phosphoinositide phospholipase C"/>
    <property type="match status" value="1"/>
</dbReference>
<dbReference type="GO" id="GO:0004435">
    <property type="term" value="F:phosphatidylinositol-4,5-bisphosphate phospholipase C activity"/>
    <property type="evidence" value="ECO:0007669"/>
    <property type="project" value="UniProtKB-EC"/>
</dbReference>
<keyword evidence="4" id="KW-0442">Lipid degradation</keyword>
<dbReference type="Gene3D" id="2.60.40.150">
    <property type="entry name" value="C2 domain"/>
    <property type="match status" value="1"/>
</dbReference>
<keyword evidence="4" id="KW-0443">Lipid metabolism</keyword>
<dbReference type="Proteomes" id="UP000829720">
    <property type="component" value="Unassembled WGS sequence"/>
</dbReference>
<dbReference type="Gene3D" id="2.30.29.30">
    <property type="entry name" value="Pleckstrin-homology domain (PH domain)/Phosphotyrosine-binding domain (PTB)"/>
    <property type="match status" value="1"/>
</dbReference>
<dbReference type="InterPro" id="IPR000909">
    <property type="entry name" value="PLipase_C_PInositol-sp_X_dom"/>
</dbReference>
<dbReference type="SMART" id="SM00149">
    <property type="entry name" value="PLCYc"/>
    <property type="match status" value="1"/>
</dbReference>
<evidence type="ECO:0000313" key="8">
    <source>
        <dbReference type="EMBL" id="KAI1899759.1"/>
    </source>
</evidence>
<feature type="region of interest" description="Disordered" evidence="5">
    <location>
        <begin position="1"/>
        <end position="57"/>
    </location>
</feature>
<reference evidence="8" key="1">
    <citation type="submission" date="2021-01" db="EMBL/GenBank/DDBJ databases">
        <authorList>
            <person name="Zahm M."/>
            <person name="Roques C."/>
            <person name="Cabau C."/>
            <person name="Klopp C."/>
            <person name="Donnadieu C."/>
            <person name="Jouanno E."/>
            <person name="Lampietro C."/>
            <person name="Louis A."/>
            <person name="Herpin A."/>
            <person name="Echchiki A."/>
            <person name="Berthelot C."/>
            <person name="Parey E."/>
            <person name="Roest-Crollius H."/>
            <person name="Braasch I."/>
            <person name="Postlethwait J."/>
            <person name="Bobe J."/>
            <person name="Montfort J."/>
            <person name="Bouchez O."/>
            <person name="Begum T."/>
            <person name="Mejri S."/>
            <person name="Adams A."/>
            <person name="Chen W.-J."/>
            <person name="Guiguen Y."/>
        </authorList>
    </citation>
    <scope>NUCLEOTIDE SEQUENCE</scope>
    <source>
        <tissue evidence="8">Blood</tissue>
    </source>
</reference>
<dbReference type="Gene3D" id="1.10.238.10">
    <property type="entry name" value="EF-hand"/>
    <property type="match status" value="1"/>
</dbReference>
<protein>
    <recommendedName>
        <fullName evidence="4">Phosphoinositide phospholipase C</fullName>
        <ecNumber evidence="4">3.1.4.11</ecNumber>
    </recommendedName>
</protein>
<comment type="catalytic activity">
    <reaction evidence="4">
        <text>a 1,2-diacyl-sn-glycero-3-phospho-(1D-myo-inositol-4,5-bisphosphate) + H2O = 1D-myo-inositol 1,4,5-trisphosphate + a 1,2-diacyl-sn-glycerol + H(+)</text>
        <dbReference type="Rhea" id="RHEA:33179"/>
        <dbReference type="ChEBI" id="CHEBI:15377"/>
        <dbReference type="ChEBI" id="CHEBI:15378"/>
        <dbReference type="ChEBI" id="CHEBI:17815"/>
        <dbReference type="ChEBI" id="CHEBI:58456"/>
        <dbReference type="ChEBI" id="CHEBI:203600"/>
        <dbReference type="EC" id="3.1.4.11"/>
    </reaction>
</comment>
<evidence type="ECO:0000259" key="7">
    <source>
        <dbReference type="PROSITE" id="PS50008"/>
    </source>
</evidence>
<dbReference type="InterPro" id="IPR001711">
    <property type="entry name" value="PLipase_C_Pinositol-sp_Y"/>
</dbReference>
<dbReference type="Pfam" id="PF09279">
    <property type="entry name" value="EF-hand_like"/>
    <property type="match status" value="1"/>
</dbReference>
<dbReference type="InterPro" id="IPR001849">
    <property type="entry name" value="PH_domain"/>
</dbReference>
<feature type="domain" description="C2" evidence="6">
    <location>
        <begin position="716"/>
        <end position="843"/>
    </location>
</feature>
<dbReference type="CDD" id="cd13364">
    <property type="entry name" value="PH_PLC_eta"/>
    <property type="match status" value="1"/>
</dbReference>
<evidence type="ECO:0000256" key="1">
    <source>
        <dbReference type="ARBA" id="ARBA00004496"/>
    </source>
</evidence>
<keyword evidence="4" id="KW-0378">Hydrolase</keyword>
<dbReference type="PANTHER" id="PTHR10336:SF102">
    <property type="entry name" value="INACTIVE PHOSPHOLIPASE C-LIKE PROTEIN 1"/>
    <property type="match status" value="1"/>
</dbReference>